<dbReference type="Proteomes" id="UP000046392">
    <property type="component" value="Unplaced"/>
</dbReference>
<dbReference type="WBParaSite" id="SPAL_0001044200.1">
    <property type="protein sequence ID" value="SPAL_0001044200.1"/>
    <property type="gene ID" value="SPAL_0001044200"/>
</dbReference>
<dbReference type="PROSITE" id="PS50089">
    <property type="entry name" value="ZF_RING_2"/>
    <property type="match status" value="1"/>
</dbReference>
<keyword evidence="4" id="KW-0949">S-adenosyl-L-methionine</keyword>
<evidence type="ECO:0000256" key="2">
    <source>
        <dbReference type="ARBA" id="ARBA00022679"/>
    </source>
</evidence>
<keyword evidence="9" id="KW-1185">Reference proteome</keyword>
<evidence type="ECO:0000256" key="6">
    <source>
        <dbReference type="ARBA" id="ARBA00022833"/>
    </source>
</evidence>
<name>A0A0N5BXA9_STREA</name>
<dbReference type="NCBIfam" id="TIGR01983">
    <property type="entry name" value="UbiG"/>
    <property type="match status" value="1"/>
</dbReference>
<dbReference type="CDD" id="cd02440">
    <property type="entry name" value="AdoMet_MTases"/>
    <property type="match status" value="1"/>
</dbReference>
<keyword evidence="5 7" id="KW-0479">Metal-binding</keyword>
<dbReference type="GO" id="GO:0008270">
    <property type="term" value="F:zinc ion binding"/>
    <property type="evidence" value="ECO:0007669"/>
    <property type="project" value="UniProtKB-KW"/>
</dbReference>
<dbReference type="InterPro" id="IPR010233">
    <property type="entry name" value="UbiG_MeTrfase"/>
</dbReference>
<dbReference type="InterPro" id="IPR036322">
    <property type="entry name" value="WD40_repeat_dom_sf"/>
</dbReference>
<evidence type="ECO:0000256" key="3">
    <source>
        <dbReference type="ARBA" id="ARBA00022688"/>
    </source>
</evidence>
<dbReference type="Pfam" id="PF13489">
    <property type="entry name" value="Methyltransf_23"/>
    <property type="match status" value="1"/>
</dbReference>
<protein>
    <submittedName>
        <fullName evidence="10">RING-type domain-containing protein</fullName>
    </submittedName>
</protein>
<dbReference type="PANTHER" id="PTHR43464">
    <property type="entry name" value="METHYLTRANSFERASE"/>
    <property type="match status" value="1"/>
</dbReference>
<dbReference type="AlphaFoldDB" id="A0A0N5BXA9"/>
<sequence>MNYLSNVRRLSTFIDKKEIEFYSKLDKSWMNEIGEFKGLHSLNKLRIPAILDSINSSNLKNKKILEVGCGGGILTFPLVRLGASVTAVDPCKESIIAANNFANHILKENYRHRVSFECTTVQEFSKDNKNIYDIVIASEVLEHVPNVSNFMDKCASLTKCNGILFISATNKTFLSNLLAIKFAENIAGLLPPGSHNWDKFIKPGYLIKILLENNFSVKSYRGLTYNLLTNNWLWINNTDFKRLGFQYYSVNNKIRYQLTFFLIICHFFQMSFVCIICSKPYTGTSTEHALYSTKCGHVMGESCLKKWIRENSCQGRFNCPVCRTILIYSDCHPIYNLPIESLKSKSDSSKDKYLSEDDILTDYLIGRLEKGSTFFIETGNRRMFRKFIEFFDIHNGYILIAAFYWRGFGDVEYNRGTGSHKFVIQIFEGTNIFYSEDFGSVPFTAVAFNKFREDGIEFCVGFENGSLKSRIFSLANEDFGIPNGGILINEDGQINSICFLDKNKVIYSVGECDGECNIFSVRTDKFCVKENWLGNINVRFKTVTNLTVINDCVLLGIMYGNIYVFEKNKIPYLLYSGGYTQVTNYTYDSVVDMILTVNSSPYGFNDYWENFLKDIRDERIVSHEIRSISKIFKYDNEGCRREVYINYPVGDFPDITSQVIHEFSPTIISTKYCDKYLIYSFIPNAENSMLQVHLVNDALKVVGKTKIDDFDECIGVFALEKPQVLLARVVKIPIVIIFHYGFKTLNFYAVI</sequence>
<dbReference type="InterPro" id="IPR001841">
    <property type="entry name" value="Znf_RING"/>
</dbReference>
<dbReference type="Gene3D" id="3.40.50.150">
    <property type="entry name" value="Vaccinia Virus protein VP39"/>
    <property type="match status" value="1"/>
</dbReference>
<evidence type="ECO:0000313" key="10">
    <source>
        <dbReference type="WBParaSite" id="SPAL_0001044200.1"/>
    </source>
</evidence>
<keyword evidence="6" id="KW-0862">Zinc</keyword>
<proteinExistence type="predicted"/>
<dbReference type="STRING" id="174720.A0A0N5BXA9"/>
<dbReference type="SUPFAM" id="SSF50978">
    <property type="entry name" value="WD40 repeat-like"/>
    <property type="match status" value="1"/>
</dbReference>
<evidence type="ECO:0000313" key="9">
    <source>
        <dbReference type="Proteomes" id="UP000046392"/>
    </source>
</evidence>
<feature type="domain" description="RING-type" evidence="8">
    <location>
        <begin position="274"/>
        <end position="323"/>
    </location>
</feature>
<dbReference type="Gene3D" id="3.30.40.10">
    <property type="entry name" value="Zinc/RING finger domain, C3HC4 (zinc finger)"/>
    <property type="match status" value="1"/>
</dbReference>
<dbReference type="GO" id="GO:0010420">
    <property type="term" value="F:polyprenyldihydroxybenzoate methyltransferase activity"/>
    <property type="evidence" value="ECO:0007669"/>
    <property type="project" value="InterPro"/>
</dbReference>
<keyword evidence="2" id="KW-0808">Transferase</keyword>
<keyword evidence="5 7" id="KW-0863">Zinc-finger</keyword>
<dbReference type="GO" id="GO:0061542">
    <property type="term" value="F:3-demethylubiquinol 3-O-methyltransferase activity"/>
    <property type="evidence" value="ECO:0007669"/>
    <property type="project" value="InterPro"/>
</dbReference>
<keyword evidence="3" id="KW-0831">Ubiquinone biosynthesis</keyword>
<organism evidence="9 10">
    <name type="scientific">Strongyloides papillosus</name>
    <name type="common">Intestinal threadworm</name>
    <dbReference type="NCBI Taxonomy" id="174720"/>
    <lineage>
        <taxon>Eukaryota</taxon>
        <taxon>Metazoa</taxon>
        <taxon>Ecdysozoa</taxon>
        <taxon>Nematoda</taxon>
        <taxon>Chromadorea</taxon>
        <taxon>Rhabditida</taxon>
        <taxon>Tylenchina</taxon>
        <taxon>Panagrolaimomorpha</taxon>
        <taxon>Strongyloidoidea</taxon>
        <taxon>Strongyloididae</taxon>
        <taxon>Strongyloides</taxon>
    </lineage>
</organism>
<dbReference type="PANTHER" id="PTHR43464:SF19">
    <property type="entry name" value="UBIQUINONE BIOSYNTHESIS O-METHYLTRANSFERASE, MITOCHONDRIAL"/>
    <property type="match status" value="1"/>
</dbReference>
<evidence type="ECO:0000256" key="4">
    <source>
        <dbReference type="ARBA" id="ARBA00022691"/>
    </source>
</evidence>
<reference evidence="10" key="1">
    <citation type="submission" date="2017-02" db="UniProtKB">
        <authorList>
            <consortium name="WormBaseParasite"/>
        </authorList>
    </citation>
    <scope>IDENTIFICATION</scope>
</reference>
<evidence type="ECO:0000256" key="1">
    <source>
        <dbReference type="ARBA" id="ARBA00022603"/>
    </source>
</evidence>
<dbReference type="InterPro" id="IPR029063">
    <property type="entry name" value="SAM-dependent_MTases_sf"/>
</dbReference>
<dbReference type="InterPro" id="IPR013083">
    <property type="entry name" value="Znf_RING/FYVE/PHD"/>
</dbReference>
<dbReference type="SUPFAM" id="SSF57850">
    <property type="entry name" value="RING/U-box"/>
    <property type="match status" value="1"/>
</dbReference>
<dbReference type="GO" id="GO:0032259">
    <property type="term" value="P:methylation"/>
    <property type="evidence" value="ECO:0007669"/>
    <property type="project" value="UniProtKB-KW"/>
</dbReference>
<accession>A0A0N5BXA9</accession>
<dbReference type="GO" id="GO:0005739">
    <property type="term" value="C:mitochondrion"/>
    <property type="evidence" value="ECO:0007669"/>
    <property type="project" value="TreeGrafter"/>
</dbReference>
<dbReference type="Pfam" id="PF13639">
    <property type="entry name" value="zf-RING_2"/>
    <property type="match status" value="1"/>
</dbReference>
<keyword evidence="1" id="KW-0489">Methyltransferase</keyword>
<evidence type="ECO:0000259" key="8">
    <source>
        <dbReference type="PROSITE" id="PS50089"/>
    </source>
</evidence>
<evidence type="ECO:0000256" key="5">
    <source>
        <dbReference type="ARBA" id="ARBA00022771"/>
    </source>
</evidence>
<dbReference type="SUPFAM" id="SSF53335">
    <property type="entry name" value="S-adenosyl-L-methionine-dependent methyltransferases"/>
    <property type="match status" value="1"/>
</dbReference>
<evidence type="ECO:0000256" key="7">
    <source>
        <dbReference type="PROSITE-ProRule" id="PRU00175"/>
    </source>
</evidence>